<proteinExistence type="predicted"/>
<sequence>MYTFSRSMVFRHIKEIIISDCRKLVQKVDNSGEVNFSQLKRTVSLLKFLNTNGVPSKVFVKFVFIMAILKPEQQKLKIKKINLWEKFFPILYEIPSYITDIEIFVKTSDFTCDLSHNF</sequence>
<accession>A0A3M7RMH1</accession>
<name>A0A3M7RMH1_BRAPC</name>
<dbReference type="EMBL" id="REGN01003055">
    <property type="protein sequence ID" value="RNA24731.1"/>
    <property type="molecule type" value="Genomic_DNA"/>
</dbReference>
<protein>
    <submittedName>
        <fullName evidence="1">Uncharacterized protein</fullName>
    </submittedName>
</protein>
<gene>
    <name evidence="1" type="ORF">BpHYR1_026645</name>
</gene>
<dbReference type="Proteomes" id="UP000276133">
    <property type="component" value="Unassembled WGS sequence"/>
</dbReference>
<evidence type="ECO:0000313" key="2">
    <source>
        <dbReference type="Proteomes" id="UP000276133"/>
    </source>
</evidence>
<dbReference type="AlphaFoldDB" id="A0A3M7RMH1"/>
<keyword evidence="2" id="KW-1185">Reference proteome</keyword>
<organism evidence="1 2">
    <name type="scientific">Brachionus plicatilis</name>
    <name type="common">Marine rotifer</name>
    <name type="synonym">Brachionus muelleri</name>
    <dbReference type="NCBI Taxonomy" id="10195"/>
    <lineage>
        <taxon>Eukaryota</taxon>
        <taxon>Metazoa</taxon>
        <taxon>Spiralia</taxon>
        <taxon>Gnathifera</taxon>
        <taxon>Rotifera</taxon>
        <taxon>Eurotatoria</taxon>
        <taxon>Monogononta</taxon>
        <taxon>Pseudotrocha</taxon>
        <taxon>Ploima</taxon>
        <taxon>Brachionidae</taxon>
        <taxon>Brachionus</taxon>
    </lineage>
</organism>
<evidence type="ECO:0000313" key="1">
    <source>
        <dbReference type="EMBL" id="RNA24731.1"/>
    </source>
</evidence>
<comment type="caution">
    <text evidence="1">The sequence shown here is derived from an EMBL/GenBank/DDBJ whole genome shotgun (WGS) entry which is preliminary data.</text>
</comment>
<reference evidence="1 2" key="1">
    <citation type="journal article" date="2018" name="Sci. Rep.">
        <title>Genomic signatures of local adaptation to the degree of environmental predictability in rotifers.</title>
        <authorList>
            <person name="Franch-Gras L."/>
            <person name="Hahn C."/>
            <person name="Garcia-Roger E.M."/>
            <person name="Carmona M.J."/>
            <person name="Serra M."/>
            <person name="Gomez A."/>
        </authorList>
    </citation>
    <scope>NUCLEOTIDE SEQUENCE [LARGE SCALE GENOMIC DNA]</scope>
    <source>
        <strain evidence="1">HYR1</strain>
    </source>
</reference>